<dbReference type="GO" id="GO:0003678">
    <property type="term" value="F:DNA helicase activity"/>
    <property type="evidence" value="ECO:0007669"/>
    <property type="project" value="InterPro"/>
</dbReference>
<dbReference type="PANTHER" id="PTHR47642:SF6">
    <property type="entry name" value="ATP-DEPENDENT DNA HELICASE"/>
    <property type="match status" value="1"/>
</dbReference>
<protein>
    <submittedName>
        <fullName evidence="2">AAA family ATPase</fullName>
    </submittedName>
</protein>
<sequence length="430" mass="49389">MKEPLVLDQTFQDILNELENNHHHYFITGKAGTGKSTLLQLFRKTTKKKVVVLSSTGISALNVQGQTIHSFFQFPPKLLLAKELFVVRRLENLLKAVEVIIIDEISMVRADVMDAIDVSLRMHRRSIEPFGGVQMILFGDLFQLPPVVSSQEEKQYFSTVYPNQYFFSAFVFQSKAALEKIELTKVYRQNERHFIRLLDAIRTLQFDYDDLDMLNERYLPDASIEEPFLTLCSVNALANQINAQRLSAIDEPSVFFEADVKGDFNPKLYPTDYRLELKKNAQVILVRNDPEKRFVNGSLATIVDLNPESIVVQFKLDDGKTQNLDLPRMTWELQRYKFSDTPDNPIQSEVTGTFTQYPVRLAWAVTIHKSQGKTYDRVAIDLGRGAFEHGQTYVALSRCKRLDGVFLKKPLTPKDIMVDDQVVQFYAAMR</sequence>
<dbReference type="FunFam" id="3.40.50.300:FF:001498">
    <property type="entry name" value="ATP-dependent DNA helicase"/>
    <property type="match status" value="1"/>
</dbReference>
<dbReference type="GO" id="GO:0006281">
    <property type="term" value="P:DNA repair"/>
    <property type="evidence" value="ECO:0007669"/>
    <property type="project" value="InterPro"/>
</dbReference>
<dbReference type="AlphaFoldDB" id="A0A9D7XMN6"/>
<dbReference type="Gene3D" id="3.40.50.300">
    <property type="entry name" value="P-loop containing nucleotide triphosphate hydrolases"/>
    <property type="match status" value="2"/>
</dbReference>
<dbReference type="Gene3D" id="2.30.30.940">
    <property type="match status" value="1"/>
</dbReference>
<organism evidence="2 3">
    <name type="scientific">Candidatus Opimibacter skivensis</name>
    <dbReference type="NCBI Taxonomy" id="2982028"/>
    <lineage>
        <taxon>Bacteria</taxon>
        <taxon>Pseudomonadati</taxon>
        <taxon>Bacteroidota</taxon>
        <taxon>Saprospiria</taxon>
        <taxon>Saprospirales</taxon>
        <taxon>Saprospiraceae</taxon>
        <taxon>Candidatus Opimibacter</taxon>
    </lineage>
</organism>
<dbReference type="Proteomes" id="UP000808337">
    <property type="component" value="Unassembled WGS sequence"/>
</dbReference>
<dbReference type="Pfam" id="PF05970">
    <property type="entry name" value="PIF1"/>
    <property type="match status" value="1"/>
</dbReference>
<reference evidence="2 3" key="1">
    <citation type="submission" date="2020-10" db="EMBL/GenBank/DDBJ databases">
        <title>Connecting structure to function with the recovery of over 1000 high-quality activated sludge metagenome-assembled genomes encoding full-length rRNA genes using long-read sequencing.</title>
        <authorList>
            <person name="Singleton C.M."/>
            <person name="Petriglieri F."/>
            <person name="Kristensen J.M."/>
            <person name="Kirkegaard R.H."/>
            <person name="Michaelsen T.Y."/>
            <person name="Andersen M.H."/>
            <person name="Karst S.M."/>
            <person name="Dueholm M.S."/>
            <person name="Nielsen P.H."/>
            <person name="Albertsen M."/>
        </authorList>
    </citation>
    <scope>NUCLEOTIDE SEQUENCE [LARGE SCALE GENOMIC DNA]</scope>
    <source>
        <strain evidence="2">Ribe_18-Q3-R11-54_MAXAC.273</strain>
    </source>
</reference>
<proteinExistence type="predicted"/>
<feature type="domain" description="DNA helicase Pif1-like DEAD-box helicase" evidence="1">
    <location>
        <begin position="11"/>
        <end position="202"/>
    </location>
</feature>
<evidence type="ECO:0000313" key="3">
    <source>
        <dbReference type="Proteomes" id="UP000808337"/>
    </source>
</evidence>
<dbReference type="GO" id="GO:0000723">
    <property type="term" value="P:telomere maintenance"/>
    <property type="evidence" value="ECO:0007669"/>
    <property type="project" value="InterPro"/>
</dbReference>
<evidence type="ECO:0000313" key="2">
    <source>
        <dbReference type="EMBL" id="MBK9981400.1"/>
    </source>
</evidence>
<dbReference type="InterPro" id="IPR010285">
    <property type="entry name" value="DNA_helicase_pif1-like_DEAD"/>
</dbReference>
<evidence type="ECO:0000259" key="1">
    <source>
        <dbReference type="Pfam" id="PF05970"/>
    </source>
</evidence>
<dbReference type="InterPro" id="IPR051055">
    <property type="entry name" value="PIF1_helicase"/>
</dbReference>
<accession>A0A9D7XMN6</accession>
<comment type="caution">
    <text evidence="2">The sequence shown here is derived from an EMBL/GenBank/DDBJ whole genome shotgun (WGS) entry which is preliminary data.</text>
</comment>
<dbReference type="PANTHER" id="PTHR47642">
    <property type="entry name" value="ATP-DEPENDENT DNA HELICASE"/>
    <property type="match status" value="1"/>
</dbReference>
<name>A0A9D7XMN6_9BACT</name>
<dbReference type="EMBL" id="JADKGY010000001">
    <property type="protein sequence ID" value="MBK9981400.1"/>
    <property type="molecule type" value="Genomic_DNA"/>
</dbReference>
<dbReference type="CDD" id="cd18809">
    <property type="entry name" value="SF1_C_RecD"/>
    <property type="match status" value="1"/>
</dbReference>
<gene>
    <name evidence="2" type="ORF">IPP15_03070</name>
</gene>
<dbReference type="InterPro" id="IPR027417">
    <property type="entry name" value="P-loop_NTPase"/>
</dbReference>
<dbReference type="SUPFAM" id="SSF52540">
    <property type="entry name" value="P-loop containing nucleoside triphosphate hydrolases"/>
    <property type="match status" value="2"/>
</dbReference>